<dbReference type="Proteomes" id="UP001060215">
    <property type="component" value="Chromosome 3"/>
</dbReference>
<proteinExistence type="predicted"/>
<sequence>MHEGDKYNGKLLTTMQITSISVGLKLSFKIDGPVNVSHDPTVVRDGIMKDILDLRSMVRTAGRRFRQNQYPPVWNLFLHHNYNPQHFCPRTMRDIKKVALFNYTHLVFFDSVSMAKFIFKIHEIRKKNDRDFDRHVRLNFHPVDMRGWERRILLNAHLPDYDPHQSPLRHVLYYRNNSTAPTPPLQIRFRYPPPYGVTPYLRIVLAHCDDHQPQAIWLGRNIENLVMHSVLSFIGKVNVSPNTYLLHQELLNFMLVAMSTQLLSGPSPGHKDIHPFTDMAMVQECSFVGLVVRKLLLNYIM</sequence>
<evidence type="ECO:0000313" key="1">
    <source>
        <dbReference type="EMBL" id="KAI8027059.1"/>
    </source>
</evidence>
<evidence type="ECO:0000313" key="2">
    <source>
        <dbReference type="Proteomes" id="UP001060215"/>
    </source>
</evidence>
<keyword evidence="2" id="KW-1185">Reference proteome</keyword>
<comment type="caution">
    <text evidence="1">The sequence shown here is derived from an EMBL/GenBank/DDBJ whole genome shotgun (WGS) entry which is preliminary data.</text>
</comment>
<protein>
    <submittedName>
        <fullName evidence="1">Uncharacterized protein</fullName>
    </submittedName>
</protein>
<reference evidence="1 2" key="1">
    <citation type="journal article" date="2022" name="Plant J.">
        <title>Chromosome-level genome of Camellia lanceoleosa provides a valuable resource for understanding genome evolution and self-incompatibility.</title>
        <authorList>
            <person name="Gong W."/>
            <person name="Xiao S."/>
            <person name="Wang L."/>
            <person name="Liao Z."/>
            <person name="Chang Y."/>
            <person name="Mo W."/>
            <person name="Hu G."/>
            <person name="Li W."/>
            <person name="Zhao G."/>
            <person name="Zhu H."/>
            <person name="Hu X."/>
            <person name="Ji K."/>
            <person name="Xiang X."/>
            <person name="Song Q."/>
            <person name="Yuan D."/>
            <person name="Jin S."/>
            <person name="Zhang L."/>
        </authorList>
    </citation>
    <scope>NUCLEOTIDE SEQUENCE [LARGE SCALE GENOMIC DNA]</scope>
    <source>
        <strain evidence="1">SQ_2022a</strain>
    </source>
</reference>
<name>A0ACC0IML5_9ERIC</name>
<gene>
    <name evidence="1" type="ORF">LOK49_LG02G00298</name>
</gene>
<dbReference type="EMBL" id="CM045760">
    <property type="protein sequence ID" value="KAI8027059.1"/>
    <property type="molecule type" value="Genomic_DNA"/>
</dbReference>
<organism evidence="1 2">
    <name type="scientific">Camellia lanceoleosa</name>
    <dbReference type="NCBI Taxonomy" id="1840588"/>
    <lineage>
        <taxon>Eukaryota</taxon>
        <taxon>Viridiplantae</taxon>
        <taxon>Streptophyta</taxon>
        <taxon>Embryophyta</taxon>
        <taxon>Tracheophyta</taxon>
        <taxon>Spermatophyta</taxon>
        <taxon>Magnoliopsida</taxon>
        <taxon>eudicotyledons</taxon>
        <taxon>Gunneridae</taxon>
        <taxon>Pentapetalae</taxon>
        <taxon>asterids</taxon>
        <taxon>Ericales</taxon>
        <taxon>Theaceae</taxon>
        <taxon>Camellia</taxon>
    </lineage>
</organism>
<accession>A0ACC0IML5</accession>